<feature type="transmembrane region" description="Helical" evidence="1">
    <location>
        <begin position="69"/>
        <end position="90"/>
    </location>
</feature>
<keyword evidence="3" id="KW-1185">Reference proteome</keyword>
<keyword evidence="1" id="KW-1133">Transmembrane helix</keyword>
<sequence>MADEESRAALLDRWWAVGSKFVAPATLLSSLLFYFGYVSTRAQYRYFGLDVDTVGLSTRDYVMRSPQALLVPLLAISLGGAGLLLLHLAIRRRPLSVGAVRVAFAAGILGVAAGVVLVGGYAAFGDWPAYPLVTPLLLAAGSAAVLYTMRMPGSPDFLRSPDPDEVNLRRGVLAFTVVAIVGCVFWATATVAQWTGLGNGMRTARHLDQLAPVILDTQEPLFLTDGIVTVTSLPAAEGDEFRFRYRGFRVLVQGDGTMFLVPERWSPSDSTLMVRLDSSVRVQFRFMSRAP</sequence>
<keyword evidence="1" id="KW-0472">Membrane</keyword>
<name>A0ABU2BRT3_9ACTN</name>
<proteinExistence type="predicted"/>
<feature type="transmembrane region" description="Helical" evidence="1">
    <location>
        <begin position="130"/>
        <end position="149"/>
    </location>
</feature>
<reference evidence="2 3" key="1">
    <citation type="submission" date="2023-07" db="EMBL/GenBank/DDBJ databases">
        <title>Sequencing the genomes of 1000 actinobacteria strains.</title>
        <authorList>
            <person name="Klenk H.-P."/>
        </authorList>
    </citation>
    <scope>NUCLEOTIDE SEQUENCE [LARGE SCALE GENOMIC DNA]</scope>
    <source>
        <strain evidence="2 3">DSM 19426</strain>
    </source>
</reference>
<evidence type="ECO:0000256" key="1">
    <source>
        <dbReference type="SAM" id="Phobius"/>
    </source>
</evidence>
<protein>
    <recommendedName>
        <fullName evidence="4">DUF5671 domain-containing protein</fullName>
    </recommendedName>
</protein>
<feature type="transmembrane region" description="Helical" evidence="1">
    <location>
        <begin position="102"/>
        <end position="124"/>
    </location>
</feature>
<gene>
    <name evidence="2" type="ORF">J2S63_000898</name>
</gene>
<feature type="transmembrane region" description="Helical" evidence="1">
    <location>
        <begin position="21"/>
        <end position="39"/>
    </location>
</feature>
<evidence type="ECO:0008006" key="4">
    <source>
        <dbReference type="Google" id="ProtNLM"/>
    </source>
</evidence>
<evidence type="ECO:0000313" key="2">
    <source>
        <dbReference type="EMBL" id="MDR7361345.1"/>
    </source>
</evidence>
<dbReference type="RefSeq" id="WP_310299178.1">
    <property type="nucleotide sequence ID" value="NZ_BAAAPS010000014.1"/>
</dbReference>
<accession>A0ABU2BRT3</accession>
<dbReference type="Proteomes" id="UP001183648">
    <property type="component" value="Unassembled WGS sequence"/>
</dbReference>
<comment type="caution">
    <text evidence="2">The sequence shown here is derived from an EMBL/GenBank/DDBJ whole genome shotgun (WGS) entry which is preliminary data.</text>
</comment>
<feature type="transmembrane region" description="Helical" evidence="1">
    <location>
        <begin position="170"/>
        <end position="189"/>
    </location>
</feature>
<keyword evidence="1" id="KW-0812">Transmembrane</keyword>
<dbReference type="EMBL" id="JAVDYG010000001">
    <property type="protein sequence ID" value="MDR7361345.1"/>
    <property type="molecule type" value="Genomic_DNA"/>
</dbReference>
<organism evidence="2 3">
    <name type="scientific">Nocardioides marmoribigeumensis</name>
    <dbReference type="NCBI Taxonomy" id="433649"/>
    <lineage>
        <taxon>Bacteria</taxon>
        <taxon>Bacillati</taxon>
        <taxon>Actinomycetota</taxon>
        <taxon>Actinomycetes</taxon>
        <taxon>Propionibacteriales</taxon>
        <taxon>Nocardioidaceae</taxon>
        <taxon>Nocardioides</taxon>
    </lineage>
</organism>
<evidence type="ECO:0000313" key="3">
    <source>
        <dbReference type="Proteomes" id="UP001183648"/>
    </source>
</evidence>